<dbReference type="Pfam" id="PF00041">
    <property type="entry name" value="fn3"/>
    <property type="match status" value="2"/>
</dbReference>
<evidence type="ECO:0000256" key="3">
    <source>
        <dbReference type="SAM" id="SignalP"/>
    </source>
</evidence>
<dbReference type="InterPro" id="IPR013783">
    <property type="entry name" value="Ig-like_fold"/>
</dbReference>
<dbReference type="SUPFAM" id="SSF49265">
    <property type="entry name" value="Fibronectin type III"/>
    <property type="match status" value="1"/>
</dbReference>
<dbReference type="FunFam" id="2.60.40.10:FF:000028">
    <property type="entry name" value="Neuronal cell adhesion molecule"/>
    <property type="match status" value="1"/>
</dbReference>
<keyword evidence="1" id="KW-0677">Repeat</keyword>
<dbReference type="EMBL" id="SWLE01000006">
    <property type="protein sequence ID" value="TNM98701.1"/>
    <property type="molecule type" value="Genomic_DNA"/>
</dbReference>
<feature type="chain" id="PRO_5021426532" description="Fibronectin type-III domain-containing protein" evidence="3">
    <location>
        <begin position="20"/>
        <end position="257"/>
    </location>
</feature>
<keyword evidence="2" id="KW-1015">Disulfide bond</keyword>
<dbReference type="GO" id="GO:0098632">
    <property type="term" value="F:cell-cell adhesion mediator activity"/>
    <property type="evidence" value="ECO:0007669"/>
    <property type="project" value="TreeGrafter"/>
</dbReference>
<dbReference type="InterPro" id="IPR036116">
    <property type="entry name" value="FN3_sf"/>
</dbReference>
<dbReference type="InterPro" id="IPR003961">
    <property type="entry name" value="FN3_dom"/>
</dbReference>
<dbReference type="Proteomes" id="UP000516260">
    <property type="component" value="Chromosome 14"/>
</dbReference>
<keyword evidence="3" id="KW-0732">Signal</keyword>
<accession>A0A4Z2C2Q1</accession>
<feature type="signal peptide" evidence="3">
    <location>
        <begin position="1"/>
        <end position="19"/>
    </location>
</feature>
<evidence type="ECO:0000259" key="4">
    <source>
        <dbReference type="PROSITE" id="PS50853"/>
    </source>
</evidence>
<dbReference type="GO" id="GO:0030424">
    <property type="term" value="C:axon"/>
    <property type="evidence" value="ECO:0007669"/>
    <property type="project" value="TreeGrafter"/>
</dbReference>
<dbReference type="GO" id="GO:0007411">
    <property type="term" value="P:axon guidance"/>
    <property type="evidence" value="ECO:0007669"/>
    <property type="project" value="TreeGrafter"/>
</dbReference>
<evidence type="ECO:0000256" key="1">
    <source>
        <dbReference type="ARBA" id="ARBA00022737"/>
    </source>
</evidence>
<dbReference type="CDD" id="cd00063">
    <property type="entry name" value="FN3"/>
    <property type="match status" value="2"/>
</dbReference>
<keyword evidence="6" id="KW-1185">Reference proteome</keyword>
<evidence type="ECO:0000313" key="5">
    <source>
        <dbReference type="EMBL" id="TNM98701.1"/>
    </source>
</evidence>
<reference evidence="5 6" key="1">
    <citation type="submission" date="2019-04" db="EMBL/GenBank/DDBJ databases">
        <title>The sequence and de novo assembly of Takifugu bimaculatus genome using PacBio and Hi-C technologies.</title>
        <authorList>
            <person name="Xu P."/>
            <person name="Liu B."/>
            <person name="Zhou Z."/>
        </authorList>
    </citation>
    <scope>NUCLEOTIDE SEQUENCE [LARGE SCALE GENOMIC DNA]</scope>
    <source>
        <strain evidence="5">TB-2018</strain>
        <tissue evidence="5">Muscle</tissue>
    </source>
</reference>
<dbReference type="PRINTS" id="PR00014">
    <property type="entry name" value="FNTYPEIII"/>
</dbReference>
<dbReference type="PANTHER" id="PTHR44170">
    <property type="entry name" value="PROTEIN SIDEKICK"/>
    <property type="match status" value="1"/>
</dbReference>
<dbReference type="GO" id="GO:0007420">
    <property type="term" value="P:brain development"/>
    <property type="evidence" value="ECO:0007669"/>
    <property type="project" value="TreeGrafter"/>
</dbReference>
<sequence>MCVQRHLILILAIVAPVSSDHFRITGWFGANVTLPCRPELPGYQSCCGGCPLLATGARPGPLTVETTEVRERSLKVQWTPAFDGGRPVTSYRVDLKSKEASWDTAVITQILNPDLTHLTLVDLHPAKSYNLRMFATNSVGTSHSSNVLTITTKEAAPEGPPLDMQLEGLTAHSIRVTWKPPKPDLTNGVLRSYVISYREYDKQFGRWQRLSVSATREVESIVLSNLKPSTQYGVLVQAKTNAGVGPAFHGAALLHPG</sequence>
<comment type="caution">
    <text evidence="5">The sequence shown here is derived from an EMBL/GenBank/DDBJ whole genome shotgun (WGS) entry which is preliminary data.</text>
</comment>
<dbReference type="PANTHER" id="PTHR44170:SF53">
    <property type="entry name" value="DS CELL ADHESION MOLECULE LIKE 1"/>
    <property type="match status" value="1"/>
</dbReference>
<dbReference type="Gene3D" id="2.60.40.10">
    <property type="entry name" value="Immunoglobulins"/>
    <property type="match status" value="2"/>
</dbReference>
<proteinExistence type="predicted"/>
<evidence type="ECO:0000256" key="2">
    <source>
        <dbReference type="ARBA" id="ARBA00023157"/>
    </source>
</evidence>
<evidence type="ECO:0000313" key="6">
    <source>
        <dbReference type="Proteomes" id="UP000516260"/>
    </source>
</evidence>
<feature type="domain" description="Fibronectin type-III" evidence="4">
    <location>
        <begin position="58"/>
        <end position="155"/>
    </location>
</feature>
<feature type="domain" description="Fibronectin type-III" evidence="4">
    <location>
        <begin position="160"/>
        <end position="257"/>
    </location>
</feature>
<dbReference type="GO" id="GO:0005886">
    <property type="term" value="C:plasma membrane"/>
    <property type="evidence" value="ECO:0007669"/>
    <property type="project" value="TreeGrafter"/>
</dbReference>
<protein>
    <recommendedName>
        <fullName evidence="4">Fibronectin type-III domain-containing protein</fullName>
    </recommendedName>
</protein>
<dbReference type="AlphaFoldDB" id="A0A4Z2C2Q1"/>
<dbReference type="SMART" id="SM00060">
    <property type="entry name" value="FN3"/>
    <property type="match status" value="2"/>
</dbReference>
<name>A0A4Z2C2Q1_9TELE</name>
<dbReference type="PROSITE" id="PS50853">
    <property type="entry name" value="FN3"/>
    <property type="match status" value="2"/>
</dbReference>
<organism evidence="5 6">
    <name type="scientific">Takifugu bimaculatus</name>
    <dbReference type="NCBI Taxonomy" id="433685"/>
    <lineage>
        <taxon>Eukaryota</taxon>
        <taxon>Metazoa</taxon>
        <taxon>Chordata</taxon>
        <taxon>Craniata</taxon>
        <taxon>Vertebrata</taxon>
        <taxon>Euteleostomi</taxon>
        <taxon>Actinopterygii</taxon>
        <taxon>Neopterygii</taxon>
        <taxon>Teleostei</taxon>
        <taxon>Neoteleostei</taxon>
        <taxon>Acanthomorphata</taxon>
        <taxon>Eupercaria</taxon>
        <taxon>Tetraodontiformes</taxon>
        <taxon>Tetradontoidea</taxon>
        <taxon>Tetraodontidae</taxon>
        <taxon>Takifugu</taxon>
    </lineage>
</organism>
<gene>
    <name evidence="5" type="ORF">fugu_013265</name>
</gene>